<evidence type="ECO:0000256" key="3">
    <source>
        <dbReference type="ARBA" id="ARBA00022722"/>
    </source>
</evidence>
<evidence type="ECO:0000256" key="2">
    <source>
        <dbReference type="ARBA" id="ARBA00022649"/>
    </source>
</evidence>
<keyword evidence="5 8" id="KW-0378">Hydrolase</keyword>
<dbReference type="InterPro" id="IPR029060">
    <property type="entry name" value="PIN-like_dom_sf"/>
</dbReference>
<evidence type="ECO:0000256" key="8">
    <source>
        <dbReference type="HAMAP-Rule" id="MF_00265"/>
    </source>
</evidence>
<gene>
    <name evidence="8" type="primary">vapC</name>
    <name evidence="10" type="ORF">GKO32_08215</name>
</gene>
<dbReference type="InterPro" id="IPR022907">
    <property type="entry name" value="VapC_family"/>
</dbReference>
<comment type="function">
    <text evidence="8">Toxic component of a toxin-antitoxin (TA) system. An RNase.</text>
</comment>
<keyword evidence="11" id="KW-1185">Reference proteome</keyword>
<dbReference type="InterPro" id="IPR002716">
    <property type="entry name" value="PIN_dom"/>
</dbReference>
<keyword evidence="4 8" id="KW-0479">Metal-binding</keyword>
<dbReference type="EC" id="3.1.-.-" evidence="8"/>
<dbReference type="Pfam" id="PF01850">
    <property type="entry name" value="PIN"/>
    <property type="match status" value="1"/>
</dbReference>
<name>A0A6N7YPN5_9PSEU</name>
<evidence type="ECO:0000256" key="6">
    <source>
        <dbReference type="ARBA" id="ARBA00022842"/>
    </source>
</evidence>
<dbReference type="EMBL" id="WMBA01000008">
    <property type="protein sequence ID" value="MTD53962.1"/>
    <property type="molecule type" value="Genomic_DNA"/>
</dbReference>
<feature type="binding site" evidence="8">
    <location>
        <position position="8"/>
    </location>
    <ligand>
        <name>Mg(2+)</name>
        <dbReference type="ChEBI" id="CHEBI:18420"/>
    </ligand>
</feature>
<dbReference type="GO" id="GO:0004540">
    <property type="term" value="F:RNA nuclease activity"/>
    <property type="evidence" value="ECO:0007669"/>
    <property type="project" value="InterPro"/>
</dbReference>
<dbReference type="SUPFAM" id="SSF88723">
    <property type="entry name" value="PIN domain-like"/>
    <property type="match status" value="1"/>
</dbReference>
<dbReference type="Gene3D" id="3.40.50.1010">
    <property type="entry name" value="5'-nuclease"/>
    <property type="match status" value="1"/>
</dbReference>
<dbReference type="GO" id="GO:0016787">
    <property type="term" value="F:hydrolase activity"/>
    <property type="evidence" value="ECO:0007669"/>
    <property type="project" value="UniProtKB-KW"/>
</dbReference>
<comment type="cofactor">
    <cofactor evidence="1 8">
        <name>Mg(2+)</name>
        <dbReference type="ChEBI" id="CHEBI:18420"/>
    </cofactor>
</comment>
<dbReference type="PANTHER" id="PTHR33653">
    <property type="entry name" value="RIBONUCLEASE VAPC2"/>
    <property type="match status" value="1"/>
</dbReference>
<dbReference type="RefSeq" id="WP_312867653.1">
    <property type="nucleotide sequence ID" value="NZ_WMBA01000008.1"/>
</dbReference>
<evidence type="ECO:0000256" key="7">
    <source>
        <dbReference type="ARBA" id="ARBA00038093"/>
    </source>
</evidence>
<dbReference type="InterPro" id="IPR050556">
    <property type="entry name" value="Type_II_TA_system_RNase"/>
</dbReference>
<feature type="binding site" evidence="8">
    <location>
        <position position="97"/>
    </location>
    <ligand>
        <name>Mg(2+)</name>
        <dbReference type="ChEBI" id="CHEBI:18420"/>
    </ligand>
</feature>
<evidence type="ECO:0000256" key="4">
    <source>
        <dbReference type="ARBA" id="ARBA00022723"/>
    </source>
</evidence>
<dbReference type="Proteomes" id="UP000440096">
    <property type="component" value="Unassembled WGS sequence"/>
</dbReference>
<dbReference type="AlphaFoldDB" id="A0A6N7YPN5"/>
<evidence type="ECO:0000256" key="5">
    <source>
        <dbReference type="ARBA" id="ARBA00022801"/>
    </source>
</evidence>
<comment type="caution">
    <text evidence="10">The sequence shown here is derived from an EMBL/GenBank/DDBJ whole genome shotgun (WGS) entry which is preliminary data.</text>
</comment>
<accession>A0A6N7YPN5</accession>
<sequence length="131" mass="14102">MTKRIVFDTSAIIDPQGVDLGVLAGATPVVTAVTIAELAFGLDTRDPVERLRRTERLDDLLARTEVLPFDTAAAKLYGALAALLRQAGRDPRPRRMDLQIAATAAVHSLPVVTRNSKDFAGLERAVEVIAV</sequence>
<protein>
    <recommendedName>
        <fullName evidence="8">Ribonuclease VapC</fullName>
        <shortName evidence="8">RNase VapC</shortName>
        <ecNumber evidence="8">3.1.-.-</ecNumber>
    </recommendedName>
    <alternativeName>
        <fullName evidence="8">Toxin VapC</fullName>
    </alternativeName>
</protein>
<evidence type="ECO:0000256" key="1">
    <source>
        <dbReference type="ARBA" id="ARBA00001946"/>
    </source>
</evidence>
<dbReference type="HAMAP" id="MF_00265">
    <property type="entry name" value="VapC_Nob1"/>
    <property type="match status" value="1"/>
</dbReference>
<dbReference type="PANTHER" id="PTHR33653:SF1">
    <property type="entry name" value="RIBONUCLEASE VAPC2"/>
    <property type="match status" value="1"/>
</dbReference>
<reference evidence="10 11" key="1">
    <citation type="submission" date="2019-11" db="EMBL/GenBank/DDBJ databases">
        <title>Draft genome of Amycolatopsis RM579.</title>
        <authorList>
            <person name="Duangmal K."/>
            <person name="Mingma R."/>
        </authorList>
    </citation>
    <scope>NUCLEOTIDE SEQUENCE [LARGE SCALE GENOMIC DNA]</scope>
    <source>
        <strain evidence="10 11">RM579</strain>
    </source>
</reference>
<organism evidence="10 11">
    <name type="scientific">Amycolatopsis pithecellobii</name>
    <dbReference type="NCBI Taxonomy" id="664692"/>
    <lineage>
        <taxon>Bacteria</taxon>
        <taxon>Bacillati</taxon>
        <taxon>Actinomycetota</taxon>
        <taxon>Actinomycetes</taxon>
        <taxon>Pseudonocardiales</taxon>
        <taxon>Pseudonocardiaceae</taxon>
        <taxon>Amycolatopsis</taxon>
    </lineage>
</organism>
<dbReference type="GO" id="GO:0090729">
    <property type="term" value="F:toxin activity"/>
    <property type="evidence" value="ECO:0007669"/>
    <property type="project" value="UniProtKB-KW"/>
</dbReference>
<evidence type="ECO:0000259" key="9">
    <source>
        <dbReference type="Pfam" id="PF01850"/>
    </source>
</evidence>
<keyword evidence="6 8" id="KW-0460">Magnesium</keyword>
<keyword evidence="3 8" id="KW-0540">Nuclease</keyword>
<dbReference type="GO" id="GO:0000287">
    <property type="term" value="F:magnesium ion binding"/>
    <property type="evidence" value="ECO:0007669"/>
    <property type="project" value="UniProtKB-UniRule"/>
</dbReference>
<comment type="similarity">
    <text evidence="7 8">Belongs to the PINc/VapC protein family.</text>
</comment>
<evidence type="ECO:0000313" key="11">
    <source>
        <dbReference type="Proteomes" id="UP000440096"/>
    </source>
</evidence>
<proteinExistence type="inferred from homology"/>
<feature type="domain" description="PIN" evidence="9">
    <location>
        <begin position="5"/>
        <end position="119"/>
    </location>
</feature>
<evidence type="ECO:0000313" key="10">
    <source>
        <dbReference type="EMBL" id="MTD53962.1"/>
    </source>
</evidence>
<keyword evidence="2 8" id="KW-1277">Toxin-antitoxin system</keyword>
<keyword evidence="8" id="KW-0800">Toxin</keyword>